<evidence type="ECO:0000313" key="2">
    <source>
        <dbReference type="Proteomes" id="UP000054988"/>
    </source>
</evidence>
<gene>
    <name evidence="1" type="ORF">WG66_9448</name>
</gene>
<comment type="caution">
    <text evidence="1">The sequence shown here is derived from an EMBL/GenBank/DDBJ whole genome shotgun (WGS) entry which is preliminary data.</text>
</comment>
<dbReference type="EMBL" id="LATX01001792">
    <property type="protein sequence ID" value="KTB37974.1"/>
    <property type="molecule type" value="Genomic_DNA"/>
</dbReference>
<organism evidence="1 2">
    <name type="scientific">Moniliophthora roreri</name>
    <name type="common">Frosty pod rot fungus</name>
    <name type="synonym">Monilia roreri</name>
    <dbReference type="NCBI Taxonomy" id="221103"/>
    <lineage>
        <taxon>Eukaryota</taxon>
        <taxon>Fungi</taxon>
        <taxon>Dikarya</taxon>
        <taxon>Basidiomycota</taxon>
        <taxon>Agaricomycotina</taxon>
        <taxon>Agaricomycetes</taxon>
        <taxon>Agaricomycetidae</taxon>
        <taxon>Agaricales</taxon>
        <taxon>Marasmiineae</taxon>
        <taxon>Marasmiaceae</taxon>
        <taxon>Moniliophthora</taxon>
    </lineage>
</organism>
<accession>A0A0W0FNZ9</accession>
<evidence type="ECO:0000313" key="1">
    <source>
        <dbReference type="EMBL" id="KTB37974.1"/>
    </source>
</evidence>
<dbReference type="Proteomes" id="UP000054988">
    <property type="component" value="Unassembled WGS sequence"/>
</dbReference>
<sequence>MVSLSVADMPQCLL</sequence>
<proteinExistence type="predicted"/>
<protein>
    <submittedName>
        <fullName evidence="1">Uncharacterized protein</fullName>
    </submittedName>
</protein>
<name>A0A0W0FNZ9_MONRR</name>
<reference evidence="1 2" key="1">
    <citation type="submission" date="2015-12" db="EMBL/GenBank/DDBJ databases">
        <title>Draft genome sequence of Moniliophthora roreri, the causal agent of frosty pod rot of cacao.</title>
        <authorList>
            <person name="Aime M.C."/>
            <person name="Diaz-Valderrama J.R."/>
            <person name="Kijpornyongpan T."/>
            <person name="Phillips-Mora W."/>
        </authorList>
    </citation>
    <scope>NUCLEOTIDE SEQUENCE [LARGE SCALE GENOMIC DNA]</scope>
    <source>
        <strain evidence="1 2">MCA 2952</strain>
    </source>
</reference>